<evidence type="ECO:0000259" key="2">
    <source>
        <dbReference type="Pfam" id="PF16078"/>
    </source>
</evidence>
<sequence length="105" mass="10946">MSSQVTGTGTDDGSTGDFGANEWLVDEMYERFVVDKDSVDRSWWPILENYHTTVIEGREATLATGAQTAEAQIPDADGTSAPASTNTGSPAPTPAPASAGQPDAQ</sequence>
<feature type="region of interest" description="Disordered" evidence="1">
    <location>
        <begin position="63"/>
        <end position="105"/>
    </location>
</feature>
<gene>
    <name evidence="3" type="ORF">DZF98_15815</name>
</gene>
<reference evidence="3 4" key="1">
    <citation type="submission" date="2018-08" db="EMBL/GenBank/DDBJ databases">
        <title>Genome Sequence of Clavibacter michiganensis Subspecies type strains, and the Atypical Peach-Colored Strains Isolated from Tomato.</title>
        <authorList>
            <person name="Osdaghi E."/>
            <person name="Portier P."/>
            <person name="Briand M."/>
            <person name="Jacques M.-A."/>
        </authorList>
    </citation>
    <scope>NUCLEOTIDE SEQUENCE [LARGE SCALE GENOMIC DNA]</scope>
    <source>
        <strain evidence="3 4">CFBP 8216</strain>
    </source>
</reference>
<dbReference type="InterPro" id="IPR032106">
    <property type="entry name" value="2-oxogl_dehyd_N"/>
</dbReference>
<dbReference type="Pfam" id="PF16078">
    <property type="entry name" value="2-oxogl_dehyd_N"/>
    <property type="match status" value="1"/>
</dbReference>
<protein>
    <recommendedName>
        <fullName evidence="2">2-oxoglutarate dehydrogenase E1 component N-terminal domain-containing protein</fullName>
    </recommendedName>
</protein>
<evidence type="ECO:0000313" key="3">
    <source>
        <dbReference type="EMBL" id="RII87509.1"/>
    </source>
</evidence>
<evidence type="ECO:0000256" key="1">
    <source>
        <dbReference type="SAM" id="MobiDB-lite"/>
    </source>
</evidence>
<dbReference type="Proteomes" id="UP000265355">
    <property type="component" value="Unassembled WGS sequence"/>
</dbReference>
<dbReference type="EMBL" id="QWEE01000516">
    <property type="protein sequence ID" value="RII87509.1"/>
    <property type="molecule type" value="Genomic_DNA"/>
</dbReference>
<proteinExistence type="predicted"/>
<accession>A0ABX9N1P4</accession>
<organism evidence="3 4">
    <name type="scientific">Clavibacter californiensis</name>
    <dbReference type="NCBI Taxonomy" id="1401995"/>
    <lineage>
        <taxon>Bacteria</taxon>
        <taxon>Bacillati</taxon>
        <taxon>Actinomycetota</taxon>
        <taxon>Actinomycetes</taxon>
        <taxon>Micrococcales</taxon>
        <taxon>Microbacteriaceae</taxon>
        <taxon>Clavibacter</taxon>
    </lineage>
</organism>
<feature type="non-terminal residue" evidence="3">
    <location>
        <position position="105"/>
    </location>
</feature>
<keyword evidence="4" id="KW-1185">Reference proteome</keyword>
<name>A0ABX9N1P4_9MICO</name>
<feature type="compositionally biased region" description="Low complexity" evidence="1">
    <location>
        <begin position="78"/>
        <end position="105"/>
    </location>
</feature>
<feature type="domain" description="2-oxoglutarate dehydrogenase E1 component N-terminal" evidence="2">
    <location>
        <begin position="18"/>
        <end position="50"/>
    </location>
</feature>
<comment type="caution">
    <text evidence="3">The sequence shown here is derived from an EMBL/GenBank/DDBJ whole genome shotgun (WGS) entry which is preliminary data.</text>
</comment>
<evidence type="ECO:0000313" key="4">
    <source>
        <dbReference type="Proteomes" id="UP000265355"/>
    </source>
</evidence>